<organism evidence="2 3">
    <name type="scientific">Ornithinibacillus xuwenensis</name>
    <dbReference type="NCBI Taxonomy" id="3144668"/>
    <lineage>
        <taxon>Bacteria</taxon>
        <taxon>Bacillati</taxon>
        <taxon>Bacillota</taxon>
        <taxon>Bacilli</taxon>
        <taxon>Bacillales</taxon>
        <taxon>Bacillaceae</taxon>
        <taxon>Ornithinibacillus</taxon>
    </lineage>
</organism>
<keyword evidence="3" id="KW-1185">Reference proteome</keyword>
<dbReference type="EMBL" id="JBDIML010000003">
    <property type="protein sequence ID" value="MEN2767800.1"/>
    <property type="molecule type" value="Genomic_DNA"/>
</dbReference>
<dbReference type="CDD" id="cd05263">
    <property type="entry name" value="MupV_like_SDR_e"/>
    <property type="match status" value="1"/>
</dbReference>
<evidence type="ECO:0000313" key="3">
    <source>
        <dbReference type="Proteomes" id="UP001444625"/>
    </source>
</evidence>
<dbReference type="RefSeq" id="WP_345825267.1">
    <property type="nucleotide sequence ID" value="NZ_JBDIML010000003.1"/>
</dbReference>
<name>A0ABU9XII2_9BACI</name>
<protein>
    <submittedName>
        <fullName evidence="2">SDR family oxidoreductase</fullName>
    </submittedName>
</protein>
<dbReference type="Gene3D" id="3.40.50.720">
    <property type="entry name" value="NAD(P)-binding Rossmann-like Domain"/>
    <property type="match status" value="1"/>
</dbReference>
<proteinExistence type="predicted"/>
<reference evidence="2 3" key="1">
    <citation type="submission" date="2024-05" db="EMBL/GenBank/DDBJ databases">
        <authorList>
            <person name="Haq I."/>
            <person name="Ullah Z."/>
            <person name="Ahmad R."/>
            <person name="Li M."/>
            <person name="Tong Y."/>
        </authorList>
    </citation>
    <scope>NUCLEOTIDE SEQUENCE [LARGE SCALE GENOMIC DNA]</scope>
    <source>
        <strain evidence="2 3">16A2E</strain>
    </source>
</reference>
<sequence>MKHTYFITGFPGFLATSLVKQLIRDHYNNVEHIYLLVLPSQQSIASESLRHIIENDELIRENFTIVRGDITKENLMLDSTISPTLTKKITHLFHLAAVYDLAVPKAVAYNVNVNGTDNVNKWLRNIENLKRYIYFSTAYVSGKREGKIFENELVEGQEFRNHYEHTKYLAEYLVKERVNEIPTTIIRPGVVKGNSKTGQTIKFDGLYFMLNVFDRLRYSPVIPYLGKGTPEGNFVPSDYVLNATSYLAIHPIGEGKTYHLTDPKPYKMREIQKMLAQLYLGKAPKGSIPISVTKAALGLKAIRKWLKVEAEAMDYFTIHSSYDCSQAVRDLSGTGINCPDLKDTLESMVTFYRKYKDDDQMHIHIN</sequence>
<dbReference type="Pfam" id="PF07993">
    <property type="entry name" value="NAD_binding_4"/>
    <property type="match status" value="1"/>
</dbReference>
<evidence type="ECO:0000313" key="2">
    <source>
        <dbReference type="EMBL" id="MEN2767800.1"/>
    </source>
</evidence>
<dbReference type="SUPFAM" id="SSF51735">
    <property type="entry name" value="NAD(P)-binding Rossmann-fold domains"/>
    <property type="match status" value="1"/>
</dbReference>
<gene>
    <name evidence="2" type="ORF">ABC228_11415</name>
</gene>
<dbReference type="InterPro" id="IPR013120">
    <property type="entry name" value="FAR_NAD-bd"/>
</dbReference>
<accession>A0ABU9XII2</accession>
<dbReference type="InterPro" id="IPR026055">
    <property type="entry name" value="FAR"/>
</dbReference>
<feature type="domain" description="Thioester reductase (TE)" evidence="1">
    <location>
        <begin position="7"/>
        <end position="243"/>
    </location>
</feature>
<dbReference type="Proteomes" id="UP001444625">
    <property type="component" value="Unassembled WGS sequence"/>
</dbReference>
<dbReference type="PANTHER" id="PTHR11011">
    <property type="entry name" value="MALE STERILITY PROTEIN 2-RELATED"/>
    <property type="match status" value="1"/>
</dbReference>
<dbReference type="InterPro" id="IPR036291">
    <property type="entry name" value="NAD(P)-bd_dom_sf"/>
</dbReference>
<comment type="caution">
    <text evidence="2">The sequence shown here is derived from an EMBL/GenBank/DDBJ whole genome shotgun (WGS) entry which is preliminary data.</text>
</comment>
<evidence type="ECO:0000259" key="1">
    <source>
        <dbReference type="Pfam" id="PF07993"/>
    </source>
</evidence>